<evidence type="ECO:0000313" key="2">
    <source>
        <dbReference type="EMBL" id="CDW88990.1"/>
    </source>
</evidence>
<dbReference type="Gene3D" id="1.25.40.60">
    <property type="match status" value="1"/>
</dbReference>
<dbReference type="AlphaFoldDB" id="A0A078B388"/>
<dbReference type="PANTHER" id="PTHR11679">
    <property type="entry name" value="VESICLE PROTEIN SORTING-ASSOCIATED"/>
    <property type="match status" value="1"/>
</dbReference>
<protein>
    <submittedName>
        <fullName evidence="2">Sec1-like family protein</fullName>
    </submittedName>
</protein>
<evidence type="ECO:0000313" key="3">
    <source>
        <dbReference type="Proteomes" id="UP000039865"/>
    </source>
</evidence>
<dbReference type="GO" id="GO:0016192">
    <property type="term" value="P:vesicle-mediated transport"/>
    <property type="evidence" value="ECO:0007669"/>
    <property type="project" value="InterPro"/>
</dbReference>
<dbReference type="Gene3D" id="3.40.50.1910">
    <property type="match status" value="1"/>
</dbReference>
<comment type="similarity">
    <text evidence="1">Belongs to the STXBP/unc-18/SEC1 family.</text>
</comment>
<sequence>MLESAKRHARYSKDYQILIMDKSALRVFSSCCKFFDVYQANVFHIERLEVKRKRFPKSDAIYFISPTPSSINRLIQDFQEDMDPKKVQYGGVHLAFTSHVSEDLIKLISQTKNLTPRIYSFNEINLDFYLYNDNVFHFQKKQLIPVFKIVDENDRGVDMPIMKSIFDELAHRLFTVCAIFMEFPYVQYQGDSVIAKSLAKKVNDNLKTFYEKTRNIKIREPRGTILILDRGFDLIAPVVHDYFYESIVYDFQNIQDDGQLQINDTKTIFLNDQDELWVRFRNKHIAEVHAKLNEEVSQVASESKKKYQKNTQDMSLQEMAEVIRSMPKYEEMMKKYQVHMELINRGIVDFQENNLRKLIQLEQDIISGLDSKGVKVNNTNVVMQVSQISKNLKNQDYLRLLMIYFACYDLNKKDKDTLLKSVDNENHRHILQNLEYLNENLANGKILRRRQEELTNDQFNEYARKLSQSNYEILRTEPKICKLIKQIHDQTLDTKDYPYIDKPKQQKKVKDVRKKGASNNIGAEFDTQDILENPRIFVFVFGGLSHHEVVSIANLQETLNAQIVPGANEIITCKDYLNQLEKLHKKENDQHFIKSQQTYFSKDDKDDINDNDLEDEDTADTYAINL</sequence>
<dbReference type="InterPro" id="IPR036045">
    <property type="entry name" value="Sec1-like_sf"/>
</dbReference>
<dbReference type="InterPro" id="IPR043154">
    <property type="entry name" value="Sec-1-like_dom1"/>
</dbReference>
<accession>A0A078B388</accession>
<dbReference type="PIRSF" id="PIRSF005715">
    <property type="entry name" value="VPS45_Sec1"/>
    <property type="match status" value="1"/>
</dbReference>
<keyword evidence="3" id="KW-1185">Reference proteome</keyword>
<dbReference type="OMA" id="LNSACKM"/>
<dbReference type="Pfam" id="PF00995">
    <property type="entry name" value="Sec1"/>
    <property type="match status" value="1"/>
</dbReference>
<dbReference type="EMBL" id="CCKQ01017118">
    <property type="protein sequence ID" value="CDW88990.1"/>
    <property type="molecule type" value="Genomic_DNA"/>
</dbReference>
<organism evidence="2 3">
    <name type="scientific">Stylonychia lemnae</name>
    <name type="common">Ciliate</name>
    <dbReference type="NCBI Taxonomy" id="5949"/>
    <lineage>
        <taxon>Eukaryota</taxon>
        <taxon>Sar</taxon>
        <taxon>Alveolata</taxon>
        <taxon>Ciliophora</taxon>
        <taxon>Intramacronucleata</taxon>
        <taxon>Spirotrichea</taxon>
        <taxon>Stichotrichia</taxon>
        <taxon>Sporadotrichida</taxon>
        <taxon>Oxytrichidae</taxon>
        <taxon>Stylonychinae</taxon>
        <taxon>Stylonychia</taxon>
    </lineage>
</organism>
<dbReference type="Gene3D" id="3.40.50.2060">
    <property type="match status" value="1"/>
</dbReference>
<dbReference type="InterPro" id="IPR001619">
    <property type="entry name" value="Sec1-like"/>
</dbReference>
<dbReference type="FunCoup" id="A0A078B388">
    <property type="interactions" value="287"/>
</dbReference>
<reference evidence="2 3" key="1">
    <citation type="submission" date="2014-06" db="EMBL/GenBank/DDBJ databases">
        <authorList>
            <person name="Swart Estienne"/>
        </authorList>
    </citation>
    <scope>NUCLEOTIDE SEQUENCE [LARGE SCALE GENOMIC DNA]</scope>
    <source>
        <strain evidence="2 3">130c</strain>
    </source>
</reference>
<dbReference type="Proteomes" id="UP000039865">
    <property type="component" value="Unassembled WGS sequence"/>
</dbReference>
<dbReference type="OrthoDB" id="2228at2759"/>
<gene>
    <name evidence="2" type="primary">Contig16743.g17836</name>
    <name evidence="2" type="ORF">STYLEM_18118</name>
</gene>
<dbReference type="InterPro" id="IPR027482">
    <property type="entry name" value="Sec1-like_dom2"/>
</dbReference>
<dbReference type="InParanoid" id="A0A078B388"/>
<dbReference type="SUPFAM" id="SSF56815">
    <property type="entry name" value="Sec1/munc18-like (SM) proteins"/>
    <property type="match status" value="1"/>
</dbReference>
<dbReference type="Gene3D" id="3.90.830.10">
    <property type="entry name" value="Syntaxin Binding Protein 1, Chain A, domain 2"/>
    <property type="match status" value="1"/>
</dbReference>
<evidence type="ECO:0000256" key="1">
    <source>
        <dbReference type="ARBA" id="ARBA00009884"/>
    </source>
</evidence>
<name>A0A078B388_STYLE</name>
<dbReference type="InterPro" id="IPR043127">
    <property type="entry name" value="Sec-1-like_dom3a"/>
</dbReference>
<proteinExistence type="inferred from homology"/>